<dbReference type="Gene3D" id="1.10.486.10">
    <property type="entry name" value="PCRA, domain 4"/>
    <property type="match status" value="1"/>
</dbReference>
<dbReference type="EMBL" id="CP113865">
    <property type="protein sequence ID" value="WAM32892.1"/>
    <property type="molecule type" value="Genomic_DNA"/>
</dbReference>
<name>A0ABY7BJ76_9FIRM</name>
<reference evidence="14" key="1">
    <citation type="submission" date="2022-12" db="EMBL/GenBank/DDBJ databases">
        <authorList>
            <person name="Bing R.G."/>
            <person name="Willard D.J."/>
            <person name="Manesh M.J.H."/>
            <person name="Laemthong T."/>
            <person name="Crosby J.R."/>
            <person name="Kelly R.M."/>
        </authorList>
    </citation>
    <scope>NUCLEOTIDE SEQUENCE</scope>
    <source>
        <strain evidence="14">DSM 8990</strain>
    </source>
</reference>
<proteinExistence type="inferred from homology"/>
<dbReference type="Proteomes" id="UP001164909">
    <property type="component" value="Chromosome"/>
</dbReference>
<dbReference type="InterPro" id="IPR014016">
    <property type="entry name" value="UvrD-like_ATP-bd"/>
</dbReference>
<dbReference type="Gene3D" id="1.10.10.160">
    <property type="match status" value="1"/>
</dbReference>
<comment type="catalytic activity">
    <reaction evidence="10">
        <text>ATP + H2O = ADP + phosphate + H(+)</text>
        <dbReference type="Rhea" id="RHEA:13065"/>
        <dbReference type="ChEBI" id="CHEBI:15377"/>
        <dbReference type="ChEBI" id="CHEBI:15378"/>
        <dbReference type="ChEBI" id="CHEBI:30616"/>
        <dbReference type="ChEBI" id="CHEBI:43474"/>
        <dbReference type="ChEBI" id="CHEBI:456216"/>
        <dbReference type="EC" id="5.6.2.4"/>
    </reaction>
</comment>
<dbReference type="InterPro" id="IPR013986">
    <property type="entry name" value="DExx_box_DNA_helicase_dom_sf"/>
</dbReference>
<comment type="similarity">
    <text evidence="1">Belongs to the helicase family. UvrD subfamily.</text>
</comment>
<evidence type="ECO:0000256" key="9">
    <source>
        <dbReference type="ARBA" id="ARBA00034808"/>
    </source>
</evidence>
<evidence type="ECO:0000256" key="8">
    <source>
        <dbReference type="ARBA" id="ARBA00034617"/>
    </source>
</evidence>
<dbReference type="Pfam" id="PF13361">
    <property type="entry name" value="UvrD_C"/>
    <property type="match status" value="1"/>
</dbReference>
<dbReference type="PANTHER" id="PTHR11070:SF2">
    <property type="entry name" value="ATP-DEPENDENT DNA HELICASE SRS2"/>
    <property type="match status" value="1"/>
</dbReference>
<comment type="catalytic activity">
    <reaction evidence="8">
        <text>Couples ATP hydrolysis with the unwinding of duplex DNA by translocating in the 3'-5' direction.</text>
        <dbReference type="EC" id="5.6.2.4"/>
    </reaction>
</comment>
<keyword evidence="6" id="KW-0238">DNA-binding</keyword>
<dbReference type="Pfam" id="PF00580">
    <property type="entry name" value="UvrD-helicase"/>
    <property type="match status" value="1"/>
</dbReference>
<dbReference type="PROSITE" id="PS51217">
    <property type="entry name" value="UVRD_HELICASE_CTER"/>
    <property type="match status" value="1"/>
</dbReference>
<dbReference type="Pfam" id="PF21196">
    <property type="entry name" value="PcrA_UvrD_tudor"/>
    <property type="match status" value="1"/>
</dbReference>
<evidence type="ECO:0000256" key="4">
    <source>
        <dbReference type="ARBA" id="ARBA00022806"/>
    </source>
</evidence>
<protein>
    <recommendedName>
        <fullName evidence="9">DNA 3'-5' helicase</fullName>
        <ecNumber evidence="9">5.6.2.4</ecNumber>
    </recommendedName>
</protein>
<feature type="binding site" evidence="11">
    <location>
        <begin position="26"/>
        <end position="33"/>
    </location>
    <ligand>
        <name>ATP</name>
        <dbReference type="ChEBI" id="CHEBI:30616"/>
    </ligand>
</feature>
<keyword evidence="4 11" id="KW-0347">Helicase</keyword>
<organism evidence="14 15">
    <name type="scientific">Caldicellulosiruptor morganii</name>
    <dbReference type="NCBI Taxonomy" id="1387555"/>
    <lineage>
        <taxon>Bacteria</taxon>
        <taxon>Bacillati</taxon>
        <taxon>Bacillota</taxon>
        <taxon>Bacillota incertae sedis</taxon>
        <taxon>Caldicellulosiruptorales</taxon>
        <taxon>Caldicellulosiruptoraceae</taxon>
        <taxon>Caldicellulosiruptor</taxon>
    </lineage>
</organism>
<gene>
    <name evidence="14" type="ORF">OTK00_001344</name>
</gene>
<evidence type="ECO:0000256" key="2">
    <source>
        <dbReference type="ARBA" id="ARBA00022741"/>
    </source>
</evidence>
<dbReference type="EC" id="5.6.2.4" evidence="9"/>
<evidence type="ECO:0000256" key="7">
    <source>
        <dbReference type="ARBA" id="ARBA00023235"/>
    </source>
</evidence>
<evidence type="ECO:0000256" key="6">
    <source>
        <dbReference type="ARBA" id="ARBA00023125"/>
    </source>
</evidence>
<dbReference type="InterPro" id="IPR000212">
    <property type="entry name" value="DNA_helicase_UvrD/REP"/>
</dbReference>
<keyword evidence="15" id="KW-1185">Reference proteome</keyword>
<evidence type="ECO:0000313" key="15">
    <source>
        <dbReference type="Proteomes" id="UP001164909"/>
    </source>
</evidence>
<keyword evidence="5 11" id="KW-0067">ATP-binding</keyword>
<evidence type="ECO:0000256" key="10">
    <source>
        <dbReference type="ARBA" id="ARBA00048988"/>
    </source>
</evidence>
<evidence type="ECO:0000313" key="14">
    <source>
        <dbReference type="EMBL" id="WAM32892.1"/>
    </source>
</evidence>
<evidence type="ECO:0000259" key="12">
    <source>
        <dbReference type="PROSITE" id="PS51198"/>
    </source>
</evidence>
<keyword evidence="7" id="KW-0413">Isomerase</keyword>
<keyword evidence="3 11" id="KW-0378">Hydrolase</keyword>
<dbReference type="InterPro" id="IPR014017">
    <property type="entry name" value="DNA_helicase_UvrD-like_C"/>
</dbReference>
<dbReference type="CDD" id="cd17932">
    <property type="entry name" value="DEXQc_UvrD"/>
    <property type="match status" value="1"/>
</dbReference>
<dbReference type="PANTHER" id="PTHR11070">
    <property type="entry name" value="UVRD / RECB / PCRA DNA HELICASE FAMILY MEMBER"/>
    <property type="match status" value="1"/>
</dbReference>
<evidence type="ECO:0000256" key="1">
    <source>
        <dbReference type="ARBA" id="ARBA00009922"/>
    </source>
</evidence>
<dbReference type="Gene3D" id="3.40.50.300">
    <property type="entry name" value="P-loop containing nucleotide triphosphate hydrolases"/>
    <property type="match status" value="2"/>
</dbReference>
<feature type="domain" description="UvrD-like helicase ATP-binding" evidence="12">
    <location>
        <begin position="5"/>
        <end position="283"/>
    </location>
</feature>
<evidence type="ECO:0000259" key="13">
    <source>
        <dbReference type="PROSITE" id="PS51217"/>
    </source>
</evidence>
<dbReference type="PROSITE" id="PS51198">
    <property type="entry name" value="UVRD_HELICASE_ATP_BIND"/>
    <property type="match status" value="1"/>
</dbReference>
<evidence type="ECO:0000256" key="3">
    <source>
        <dbReference type="ARBA" id="ARBA00022801"/>
    </source>
</evidence>
<sequence length="714" mass="82672">MEWLKELNQQQLEAVLSTEGPLLVLAGAGSGKTRVITYRIAYILNMGLAKPGNILAITFTNKAADEMKERIKKLVGIESFSEMWISTFHSACARILRMEAHSIGFSNNFVIFDMQDRHQLLKECFEKLNIDQDRLELRYVSRQISNFKNMLISPSDTHKMGDVDPRIVEIYRLYNKLLKEYNALDFDDLIYHTITLFRTNPDILERYQQKFKYILVDEYQDTNDAQFKLIYLLAQKHRNICVVGDDDQSIYSFRGANVRNILEFENVFSDAKVIKLERNYRSTKTILSVANEVIKNNTSRKEKKLWTENNEGEKIYLYTAFDEIDEANFVSMSIKNLIQSGVKPSEIGILYRTNAQSLNFENALSSHAIPYKVVGSLRFFERKEIKDIIAYLRLVTNPHDNLSLFRIINVPKRGIGPGTVEKIKVLSDEYGISAYSLLKERGAMEFDRRTYLKLNEFIFLLEDIRAEADSKSVVEVIKLVLDKTKYMETLLSSKNEEDFQRVKNLEQLISAAAVFEEENEDKSLQNFLNSITLSFEEDEAQKEDRVLLMTIHAAKGLEFDVVFLTGLEEGLFPLLRAEDINGMKEELEEERRLCYVAITRAKKFLVLTYANNRRVFGRFSSRQRSCFLDEIPANYIQQVYTPLRKINFSDMSFNENQQSVTKDSLAVGDIIQHNRFGIGKVLSLSEDLNEVLIEFENYGQKRLLLSYANLRKIG</sequence>
<accession>A0ABY7BJ76</accession>
<keyword evidence="2 11" id="KW-0547">Nucleotide-binding</keyword>
<dbReference type="RefSeq" id="WP_045169584.1">
    <property type="nucleotide sequence ID" value="NZ_CP113865.1"/>
</dbReference>
<dbReference type="InterPro" id="IPR027417">
    <property type="entry name" value="P-loop_NTPase"/>
</dbReference>
<evidence type="ECO:0000256" key="5">
    <source>
        <dbReference type="ARBA" id="ARBA00022840"/>
    </source>
</evidence>
<evidence type="ECO:0000256" key="11">
    <source>
        <dbReference type="PROSITE-ProRule" id="PRU00560"/>
    </source>
</evidence>
<feature type="domain" description="UvrD-like helicase C-terminal" evidence="13">
    <location>
        <begin position="284"/>
        <end position="556"/>
    </location>
</feature>
<dbReference type="SUPFAM" id="SSF52540">
    <property type="entry name" value="P-loop containing nucleoside triphosphate hydrolases"/>
    <property type="match status" value="1"/>
</dbReference>